<dbReference type="PROSITE" id="PS50005">
    <property type="entry name" value="TPR"/>
    <property type="match status" value="2"/>
</dbReference>
<gene>
    <name evidence="3" type="ORF">CRM94_04585</name>
</gene>
<keyword evidence="3" id="KW-0808">Transferase</keyword>
<dbReference type="InterPro" id="IPR019734">
    <property type="entry name" value="TPR_rpt"/>
</dbReference>
<dbReference type="SUPFAM" id="SSF48452">
    <property type="entry name" value="TPR-like"/>
    <property type="match status" value="1"/>
</dbReference>
<dbReference type="Proteomes" id="UP000220629">
    <property type="component" value="Unassembled WGS sequence"/>
</dbReference>
<name>A0A2A7SDH6_BURGA</name>
<dbReference type="Gene3D" id="1.25.40.10">
    <property type="entry name" value="Tetratricopeptide repeat domain"/>
    <property type="match status" value="3"/>
</dbReference>
<evidence type="ECO:0000259" key="2">
    <source>
        <dbReference type="Pfam" id="PF13649"/>
    </source>
</evidence>
<dbReference type="RefSeq" id="WP_098151597.1">
    <property type="nucleotide sequence ID" value="NZ_CADEZK010000003.1"/>
</dbReference>
<dbReference type="GO" id="GO:0032259">
    <property type="term" value="P:methylation"/>
    <property type="evidence" value="ECO:0007669"/>
    <property type="project" value="UniProtKB-KW"/>
</dbReference>
<dbReference type="Pfam" id="PF13432">
    <property type="entry name" value="TPR_16"/>
    <property type="match status" value="2"/>
</dbReference>
<dbReference type="GO" id="GO:0008168">
    <property type="term" value="F:methyltransferase activity"/>
    <property type="evidence" value="ECO:0007669"/>
    <property type="project" value="UniProtKB-KW"/>
</dbReference>
<organism evidence="3 4">
    <name type="scientific">Burkholderia gladioli</name>
    <name type="common">Pseudomonas marginata</name>
    <name type="synonym">Phytomonas marginata</name>
    <dbReference type="NCBI Taxonomy" id="28095"/>
    <lineage>
        <taxon>Bacteria</taxon>
        <taxon>Pseudomonadati</taxon>
        <taxon>Pseudomonadota</taxon>
        <taxon>Betaproteobacteria</taxon>
        <taxon>Burkholderiales</taxon>
        <taxon>Burkholderiaceae</taxon>
        <taxon>Burkholderia</taxon>
    </lineage>
</organism>
<evidence type="ECO:0000313" key="3">
    <source>
        <dbReference type="EMBL" id="PEH41493.1"/>
    </source>
</evidence>
<keyword evidence="3" id="KW-0489">Methyltransferase</keyword>
<dbReference type="InterPro" id="IPR041698">
    <property type="entry name" value="Methyltransf_25"/>
</dbReference>
<reference evidence="4" key="1">
    <citation type="submission" date="2017-09" db="EMBL/GenBank/DDBJ databases">
        <title>FDA dAtabase for Regulatory Grade micrObial Sequences (FDA-ARGOS): Supporting development and validation of Infectious Disease Dx tests.</title>
        <authorList>
            <person name="Minogue T."/>
            <person name="Wolcott M."/>
            <person name="Wasieloski L."/>
            <person name="Aguilar W."/>
            <person name="Moore D."/>
            <person name="Tallon L."/>
            <person name="Sadzewicz L."/>
            <person name="Ott S."/>
            <person name="Zhao X."/>
            <person name="Nagaraj S."/>
            <person name="Vavikolanu K."/>
            <person name="Aluvathingal J."/>
            <person name="Nadendla S."/>
            <person name="Sichtig H."/>
        </authorList>
    </citation>
    <scope>NUCLEOTIDE SEQUENCE [LARGE SCALE GENOMIC DNA]</scope>
    <source>
        <strain evidence="4">FDAARGOS_390</strain>
    </source>
</reference>
<dbReference type="InterPro" id="IPR011990">
    <property type="entry name" value="TPR-like_helical_dom_sf"/>
</dbReference>
<dbReference type="Gene3D" id="3.40.50.150">
    <property type="entry name" value="Vaccinia Virus protein VP39"/>
    <property type="match status" value="1"/>
</dbReference>
<keyword evidence="1" id="KW-0802">TPR repeat</keyword>
<dbReference type="InterPro" id="IPR029063">
    <property type="entry name" value="SAM-dependent_MTases_sf"/>
</dbReference>
<sequence length="457" mass="49675">MKAATRPGAAAARLAETLRMAMRAHMNAELDIAEPLYRRVLKLQPAHPDALHYLGVLLHQRGRGDEAVILLDRALRLTPLHADAHCNLGNIHKEHARHAEAEACYRRALALAPDHPQALGNLAIVLEALERVDEAREAYQAWLARMPADARGHYQFGRFLCSHPRECADVEQAVEHFRGAFALDAGQLRVLEALGMALYGLERIEEAAAVYRDWAAREQDNPIPRHMLAACGAAEAPARAGDDYVRELFDGFAASFDEQLVKNLGYRAPQALIDVLAPVLAMKHEGEREGEGEAAGLDILDAGCGTGLCGPLLRAHARELSGVDLSEGMLDQARRRGGYDRLVNAELTAFLQAHPQSWDLIVSADTLVYFGALEALLAAAHAALRPGGHFAFSVETLPGEAAGHALSPSGRYRHGRAYLDAVLAGAGFVEVHVEAKALRREAGRWVDGGVVRARRAR</sequence>
<dbReference type="SMART" id="SM00028">
    <property type="entry name" value="TPR"/>
    <property type="match status" value="4"/>
</dbReference>
<accession>A0A2A7SDH6</accession>
<dbReference type="CDD" id="cd02440">
    <property type="entry name" value="AdoMet_MTases"/>
    <property type="match status" value="1"/>
</dbReference>
<proteinExistence type="predicted"/>
<dbReference type="PANTHER" id="PTHR44809">
    <property type="match status" value="1"/>
</dbReference>
<dbReference type="SUPFAM" id="SSF53335">
    <property type="entry name" value="S-adenosyl-L-methionine-dependent methyltransferases"/>
    <property type="match status" value="1"/>
</dbReference>
<dbReference type="PANTHER" id="PTHR44809:SF1">
    <property type="entry name" value="PROTEIN O-MANNOSYL-TRANSFERASE TMTC1"/>
    <property type="match status" value="1"/>
</dbReference>
<protein>
    <submittedName>
        <fullName evidence="3">Methyltransferase</fullName>
    </submittedName>
</protein>
<feature type="domain" description="Methyltransferase" evidence="2">
    <location>
        <begin position="299"/>
        <end position="388"/>
    </location>
</feature>
<dbReference type="Pfam" id="PF13649">
    <property type="entry name" value="Methyltransf_25"/>
    <property type="match status" value="1"/>
</dbReference>
<evidence type="ECO:0000313" key="4">
    <source>
        <dbReference type="Proteomes" id="UP000220629"/>
    </source>
</evidence>
<dbReference type="AlphaFoldDB" id="A0A2A7SDH6"/>
<dbReference type="InterPro" id="IPR052943">
    <property type="entry name" value="TMTC_O-mannosyl-trnsfr"/>
</dbReference>
<feature type="repeat" description="TPR" evidence="1">
    <location>
        <begin position="82"/>
        <end position="115"/>
    </location>
</feature>
<feature type="repeat" description="TPR" evidence="1">
    <location>
        <begin position="48"/>
        <end position="81"/>
    </location>
</feature>
<dbReference type="EMBL" id="PDDY01000001">
    <property type="protein sequence ID" value="PEH41493.1"/>
    <property type="molecule type" value="Genomic_DNA"/>
</dbReference>
<evidence type="ECO:0000256" key="1">
    <source>
        <dbReference type="PROSITE-ProRule" id="PRU00339"/>
    </source>
</evidence>
<comment type="caution">
    <text evidence="3">The sequence shown here is derived from an EMBL/GenBank/DDBJ whole genome shotgun (WGS) entry which is preliminary data.</text>
</comment>